<protein>
    <submittedName>
        <fullName evidence="1">Uncharacterized protein</fullName>
    </submittedName>
</protein>
<dbReference type="EMBL" id="JASBWS010000177">
    <property type="protein sequence ID" value="KAJ9092339.1"/>
    <property type="molecule type" value="Genomic_DNA"/>
</dbReference>
<keyword evidence="2" id="KW-1185">Reference proteome</keyword>
<gene>
    <name evidence="1" type="ORF">QFC20_007397</name>
</gene>
<name>A0ACC2V018_9TREE</name>
<reference evidence="1" key="1">
    <citation type="submission" date="2023-04" db="EMBL/GenBank/DDBJ databases">
        <title>Draft Genome sequencing of Naganishia species isolated from polar environments using Oxford Nanopore Technology.</title>
        <authorList>
            <person name="Leo P."/>
            <person name="Venkateswaran K."/>
        </authorList>
    </citation>
    <scope>NUCLEOTIDE SEQUENCE</scope>
    <source>
        <strain evidence="1">MNA-CCFEE 5262</strain>
    </source>
</reference>
<comment type="caution">
    <text evidence="1">The sequence shown here is derived from an EMBL/GenBank/DDBJ whole genome shotgun (WGS) entry which is preliminary data.</text>
</comment>
<evidence type="ECO:0000313" key="2">
    <source>
        <dbReference type="Proteomes" id="UP001230649"/>
    </source>
</evidence>
<dbReference type="Proteomes" id="UP001230649">
    <property type="component" value="Unassembled WGS sequence"/>
</dbReference>
<organism evidence="1 2">
    <name type="scientific">Naganishia adeliensis</name>
    <dbReference type="NCBI Taxonomy" id="92952"/>
    <lineage>
        <taxon>Eukaryota</taxon>
        <taxon>Fungi</taxon>
        <taxon>Dikarya</taxon>
        <taxon>Basidiomycota</taxon>
        <taxon>Agaricomycotina</taxon>
        <taxon>Tremellomycetes</taxon>
        <taxon>Filobasidiales</taxon>
        <taxon>Filobasidiaceae</taxon>
        <taxon>Naganishia</taxon>
    </lineage>
</organism>
<proteinExistence type="predicted"/>
<sequence>MLPKSCLLAILAALSATSALTIPQTAKDQSAATREESYIHPSLLLSSNDLSDLSTATLDSADGFSAEVMAEMEAHMRDYKGWDMSEKRLISLQGTGEMGDEEFKWVTEWDKVLLKAKGRKFMDVTDTPDLGMANLLSPSGGANKVYSYPSPSKNSTTHAYTTSHYYPKLSTDIMKANLIQFSGFRTRYYRSETGKQSQAWLLSKIKEYAQGNPHITIKEHPHPWGQNSIVARIPTAHEVKLRAEKNKDGDKKKKKEKDNVVIIGAHQDSANMWPFLPAPGADDDGSGTTSILDAFRVLAASSFAPTNSAVEFHWYSAEEGGLLGSQAVAKVYEADKVDVKGMIQMDMTAWIKKDTKEVIGVITDFVDPALTKFIADAVTEYCDVPPVPTKCGYACSDHASWSKAGYQSAFSIESTFEDSNKAIHSTGDTIEHPEFSFDHMQQFSKLAIAFAVELGGLEVLKK</sequence>
<accession>A0ACC2V018</accession>
<evidence type="ECO:0000313" key="1">
    <source>
        <dbReference type="EMBL" id="KAJ9092339.1"/>
    </source>
</evidence>